<dbReference type="Proteomes" id="UP001284601">
    <property type="component" value="Unassembled WGS sequence"/>
</dbReference>
<accession>A0ABU4HZ65</accession>
<dbReference type="NCBIfam" id="NF041857">
    <property type="entry name" value="RIF_Ptrans_rph"/>
    <property type="match status" value="1"/>
</dbReference>
<feature type="domain" description="PEP-utilising enzyme mobile" evidence="2">
    <location>
        <begin position="862"/>
        <end position="932"/>
    </location>
</feature>
<feature type="domain" description="Pyruvate phosphate dikinase AMP/ATP-binding" evidence="3">
    <location>
        <begin position="91"/>
        <end position="388"/>
    </location>
</feature>
<dbReference type="SUPFAM" id="SSF52009">
    <property type="entry name" value="Phosphohistidine domain"/>
    <property type="match status" value="1"/>
</dbReference>
<dbReference type="SUPFAM" id="SSF56059">
    <property type="entry name" value="Glutathione synthetase ATP-binding domain-like"/>
    <property type="match status" value="1"/>
</dbReference>
<evidence type="ECO:0000256" key="1">
    <source>
        <dbReference type="SAM" id="MobiDB-lite"/>
    </source>
</evidence>
<evidence type="ECO:0000313" key="5">
    <source>
        <dbReference type="Proteomes" id="UP001284601"/>
    </source>
</evidence>
<feature type="region of interest" description="Disordered" evidence="1">
    <location>
        <begin position="1"/>
        <end position="47"/>
    </location>
</feature>
<dbReference type="PANTHER" id="PTHR43615:SF1">
    <property type="entry name" value="PPDK_N DOMAIN-CONTAINING PROTEIN"/>
    <property type="match status" value="1"/>
</dbReference>
<evidence type="ECO:0000259" key="3">
    <source>
        <dbReference type="Pfam" id="PF01326"/>
    </source>
</evidence>
<dbReference type="GO" id="GO:0016740">
    <property type="term" value="F:transferase activity"/>
    <property type="evidence" value="ECO:0007669"/>
    <property type="project" value="UniProtKB-KW"/>
</dbReference>
<dbReference type="Pfam" id="PF01326">
    <property type="entry name" value="PPDK_N"/>
    <property type="match status" value="1"/>
</dbReference>
<proteinExistence type="predicted"/>
<protein>
    <submittedName>
        <fullName evidence="4">Rifamycin-inactivating phosphotransferase</fullName>
        <ecNumber evidence="4">2.7.9.6</ecNumber>
    </submittedName>
</protein>
<reference evidence="5" key="1">
    <citation type="submission" date="2023-07" db="EMBL/GenBank/DDBJ databases">
        <title>Conexibacter stalactiti sp. nov., isolated from stalactites in a lava cave and emended description of the genus Conexibacter.</title>
        <authorList>
            <person name="Lee S.D."/>
        </authorList>
    </citation>
    <scope>NUCLEOTIDE SEQUENCE [LARGE SCALE GENOMIC DNA]</scope>
    <source>
        <strain evidence="5">KCTC 39840</strain>
    </source>
</reference>
<dbReference type="Gene3D" id="3.30.1490.20">
    <property type="entry name" value="ATP-grasp fold, A domain"/>
    <property type="match status" value="1"/>
</dbReference>
<feature type="region of interest" description="Disordered" evidence="1">
    <location>
        <begin position="478"/>
        <end position="500"/>
    </location>
</feature>
<comment type="caution">
    <text evidence="4">The sequence shown here is derived from an EMBL/GenBank/DDBJ whole genome shotgun (WGS) entry which is preliminary data.</text>
</comment>
<sequence length="938" mass="101300">MPASPSTTKHHGRATALVRANASRSRASASSRPTNDAPATSKVSLPGGLVSSPPVSLILARRKRRRSKVMGTQEHAAMVLDVHEIDETQVAVVGGKGAHLGELSRIEGVQVPPGFCVTTDAFRRMLASAPSIDDRLERLSRLDPDDREAIGTLSGEIRQILEGVAIPEDVAAAVTAALARLGEQTACAVRSSATAEDLPTASFAGQQDTYLNVVGSAAILTRISRCWASLFTERAVTYRLRNGFDHGKVQMAVVVQQLVVPDASGILFTADPVTSDRTVCTVEASFGLGEALVSGLVNADSYTVRDGEVVAKTVGSKQLAIRALPAGGTEEQAIGPAQQEQPALTDAQVVRLARLGRRIEAHFGRPQDIEWCLAGDRFQIVQSRPITTLFPVPDAGDGENHVYVSVGHQQMMTDAMKPLGLSLWQLTAAPRMHEAGGRLFVDVIQGLASPATRDAYLGALGTSDPLIGDALQTLIDRDDFIPSPPDEGPAAAPPRAAPAPIETDPAIVTELIERSRASNAALERDIRALSGTTLLDFIVADVQELKRILFDPRSAQVYTGAMDASGWLNEKLREWLGEKNAADTLTQSVPHNVTAEMGLALLDVADAIRPHPEVVAFLQKVDDDGFLDELPALAGGTEARAAIDAFLDRYGMRCVGEIDITRPRWSEHPTALVPVILGNVRNFAPGDGERRFEQGRQEALTKADEILERLRALPDGEQKAAETERMIDRVRTFMGYREYPKYFIVTRFLAYKRALMAEADRLVRSEVLRAREDLFFLTLQELHDVIRAHEVDDQLIDQRKAAFRSYQALTPPRVITSDGEVVAGTYRRDDAPAGALIGLPVSSGTIEGRARVILDIAQAELEPGDILVTAHTDPSWSPLFVAITGLVTEAGGLMTHGAVIAREYGLPAVVGVERATRLIRDGQRIRVHGTDGYVELLS</sequence>
<feature type="compositionally biased region" description="Pro residues" evidence="1">
    <location>
        <begin position="482"/>
        <end position="497"/>
    </location>
</feature>
<keyword evidence="5" id="KW-1185">Reference proteome</keyword>
<name>A0ABU4HZ65_9ACTN</name>
<evidence type="ECO:0000313" key="4">
    <source>
        <dbReference type="EMBL" id="MDW5597349.1"/>
    </source>
</evidence>
<evidence type="ECO:0000259" key="2">
    <source>
        <dbReference type="Pfam" id="PF00391"/>
    </source>
</evidence>
<dbReference type="NCBIfam" id="NF004877">
    <property type="entry name" value="PRK06241.1-2"/>
    <property type="match status" value="1"/>
</dbReference>
<dbReference type="PANTHER" id="PTHR43615">
    <property type="entry name" value="PHOSPHOENOLPYRUVATE SYNTHASE-RELATED"/>
    <property type="match status" value="1"/>
</dbReference>
<feature type="compositionally biased region" description="Low complexity" evidence="1">
    <location>
        <begin position="19"/>
        <end position="32"/>
    </location>
</feature>
<dbReference type="EC" id="2.7.9.6" evidence="4"/>
<reference evidence="4 5" key="2">
    <citation type="submission" date="2023-10" db="EMBL/GenBank/DDBJ databases">
        <authorList>
            <person name="Han X.F."/>
        </authorList>
    </citation>
    <scope>NUCLEOTIDE SEQUENCE [LARGE SCALE GENOMIC DNA]</scope>
    <source>
        <strain evidence="4 5">KCTC 39840</strain>
    </source>
</reference>
<dbReference type="NCBIfam" id="NF004879">
    <property type="entry name" value="PRK06241.1-4"/>
    <property type="match status" value="1"/>
</dbReference>
<dbReference type="Pfam" id="PF00391">
    <property type="entry name" value="PEP-utilizers"/>
    <property type="match status" value="1"/>
</dbReference>
<gene>
    <name evidence="4" type="primary">rph</name>
    <name evidence="4" type="ORF">R7226_23580</name>
</gene>
<organism evidence="4 5">
    <name type="scientific">Conexibacter stalactiti</name>
    <dbReference type="NCBI Taxonomy" id="1940611"/>
    <lineage>
        <taxon>Bacteria</taxon>
        <taxon>Bacillati</taxon>
        <taxon>Actinomycetota</taxon>
        <taxon>Thermoleophilia</taxon>
        <taxon>Solirubrobacterales</taxon>
        <taxon>Conexibacteraceae</taxon>
        <taxon>Conexibacter</taxon>
    </lineage>
</organism>
<dbReference type="EMBL" id="JAWSTH010000084">
    <property type="protein sequence ID" value="MDW5597349.1"/>
    <property type="molecule type" value="Genomic_DNA"/>
</dbReference>
<dbReference type="InterPro" id="IPR013815">
    <property type="entry name" value="ATP_grasp_subdomain_1"/>
</dbReference>
<dbReference type="InterPro" id="IPR008279">
    <property type="entry name" value="PEP-util_enz_mobile_dom"/>
</dbReference>
<dbReference type="InterPro" id="IPR036637">
    <property type="entry name" value="Phosphohistidine_dom_sf"/>
</dbReference>
<dbReference type="InterPro" id="IPR002192">
    <property type="entry name" value="PPDK_AMP/ATP-bd"/>
</dbReference>
<dbReference type="InterPro" id="IPR051549">
    <property type="entry name" value="PEP_Utilizing_Enz"/>
</dbReference>
<keyword evidence="4" id="KW-0808">Transferase</keyword>
<dbReference type="Gene3D" id="3.50.30.10">
    <property type="entry name" value="Phosphohistidine domain"/>
    <property type="match status" value="1"/>
</dbReference>
<feature type="compositionally biased region" description="Polar residues" evidence="1">
    <location>
        <begin position="33"/>
        <end position="43"/>
    </location>
</feature>
<dbReference type="Gene3D" id="3.30.470.20">
    <property type="entry name" value="ATP-grasp fold, B domain"/>
    <property type="match status" value="1"/>
</dbReference>